<keyword evidence="4 6" id="KW-1133">Transmembrane helix</keyword>
<protein>
    <submittedName>
        <fullName evidence="9">Mechanosensitive ion channel family protein</fullName>
    </submittedName>
</protein>
<dbReference type="SUPFAM" id="SSF82689">
    <property type="entry name" value="Mechanosensitive channel protein MscS (YggB), C-terminal domain"/>
    <property type="match status" value="1"/>
</dbReference>
<evidence type="ECO:0000256" key="1">
    <source>
        <dbReference type="ARBA" id="ARBA00004651"/>
    </source>
</evidence>
<dbReference type="Pfam" id="PF00924">
    <property type="entry name" value="MS_channel_2nd"/>
    <property type="match status" value="1"/>
</dbReference>
<evidence type="ECO:0000313" key="10">
    <source>
        <dbReference type="Proteomes" id="UP001379533"/>
    </source>
</evidence>
<dbReference type="Gene3D" id="2.30.30.60">
    <property type="match status" value="1"/>
</dbReference>
<dbReference type="InterPro" id="IPR010920">
    <property type="entry name" value="LSM_dom_sf"/>
</dbReference>
<dbReference type="PANTHER" id="PTHR30221">
    <property type="entry name" value="SMALL-CONDUCTANCE MECHANOSENSITIVE CHANNEL"/>
    <property type="match status" value="1"/>
</dbReference>
<dbReference type="Proteomes" id="UP001379533">
    <property type="component" value="Chromosome"/>
</dbReference>
<dbReference type="InterPro" id="IPR045275">
    <property type="entry name" value="MscS_archaea/bacteria_type"/>
</dbReference>
<feature type="transmembrane region" description="Helical" evidence="6">
    <location>
        <begin position="114"/>
        <end position="137"/>
    </location>
</feature>
<feature type="domain" description="Mechanosensitive ion channel MscS" evidence="8">
    <location>
        <begin position="124"/>
        <end position="184"/>
    </location>
</feature>
<dbReference type="InterPro" id="IPR023408">
    <property type="entry name" value="MscS_beta-dom_sf"/>
</dbReference>
<name>A0ABZ2K044_9BACT</name>
<accession>A0ABZ2K044</accession>
<feature type="transmembrane region" description="Helical" evidence="6">
    <location>
        <begin position="39"/>
        <end position="61"/>
    </location>
</feature>
<evidence type="ECO:0000259" key="8">
    <source>
        <dbReference type="Pfam" id="PF00924"/>
    </source>
</evidence>
<organism evidence="9 10">
    <name type="scientific">Pendulispora brunnea</name>
    <dbReference type="NCBI Taxonomy" id="2905690"/>
    <lineage>
        <taxon>Bacteria</taxon>
        <taxon>Pseudomonadati</taxon>
        <taxon>Myxococcota</taxon>
        <taxon>Myxococcia</taxon>
        <taxon>Myxococcales</taxon>
        <taxon>Sorangiineae</taxon>
        <taxon>Pendulisporaceae</taxon>
        <taxon>Pendulispora</taxon>
    </lineage>
</organism>
<gene>
    <name evidence="9" type="ORF">LZC95_30200</name>
</gene>
<dbReference type="InterPro" id="IPR006685">
    <property type="entry name" value="MscS_channel_2nd"/>
</dbReference>
<evidence type="ECO:0000256" key="6">
    <source>
        <dbReference type="SAM" id="Phobius"/>
    </source>
</evidence>
<dbReference type="RefSeq" id="WP_394841331.1">
    <property type="nucleotide sequence ID" value="NZ_CP089982.1"/>
</dbReference>
<evidence type="ECO:0000256" key="5">
    <source>
        <dbReference type="ARBA" id="ARBA00023136"/>
    </source>
</evidence>
<keyword evidence="3 6" id="KW-0812">Transmembrane</keyword>
<keyword evidence="7" id="KW-0732">Signal</keyword>
<dbReference type="EMBL" id="CP089982">
    <property type="protein sequence ID" value="WXA90713.1"/>
    <property type="molecule type" value="Genomic_DNA"/>
</dbReference>
<keyword evidence="2" id="KW-1003">Cell membrane</keyword>
<evidence type="ECO:0000256" key="7">
    <source>
        <dbReference type="SAM" id="SignalP"/>
    </source>
</evidence>
<feature type="chain" id="PRO_5047236045" evidence="7">
    <location>
        <begin position="24"/>
        <end position="310"/>
    </location>
</feature>
<feature type="signal peptide" evidence="7">
    <location>
        <begin position="1"/>
        <end position="23"/>
    </location>
</feature>
<dbReference type="PANTHER" id="PTHR30221:SF1">
    <property type="entry name" value="SMALL-CONDUCTANCE MECHANOSENSITIVE CHANNEL"/>
    <property type="match status" value="1"/>
</dbReference>
<evidence type="ECO:0000313" key="9">
    <source>
        <dbReference type="EMBL" id="WXA90713.1"/>
    </source>
</evidence>
<dbReference type="SUPFAM" id="SSF50182">
    <property type="entry name" value="Sm-like ribonucleoproteins"/>
    <property type="match status" value="1"/>
</dbReference>
<comment type="subcellular location">
    <subcellularLocation>
        <location evidence="1">Cell membrane</location>
        <topology evidence="1">Multi-pass membrane protein</topology>
    </subcellularLocation>
</comment>
<reference evidence="9 10" key="1">
    <citation type="submission" date="2021-12" db="EMBL/GenBank/DDBJ databases">
        <title>Discovery of the Pendulisporaceae a myxobacterial family with distinct sporulation behavior and unique specialized metabolism.</title>
        <authorList>
            <person name="Garcia R."/>
            <person name="Popoff A."/>
            <person name="Bader C.D."/>
            <person name="Loehr J."/>
            <person name="Walesch S."/>
            <person name="Walt C."/>
            <person name="Boldt J."/>
            <person name="Bunk B."/>
            <person name="Haeckl F.J.F.P.J."/>
            <person name="Gunesch A.P."/>
            <person name="Birkelbach J."/>
            <person name="Nuebel U."/>
            <person name="Pietschmann T."/>
            <person name="Bach T."/>
            <person name="Mueller R."/>
        </authorList>
    </citation>
    <scope>NUCLEOTIDE SEQUENCE [LARGE SCALE GENOMIC DNA]</scope>
    <source>
        <strain evidence="9 10">MSr12523</strain>
    </source>
</reference>
<evidence type="ECO:0000256" key="3">
    <source>
        <dbReference type="ARBA" id="ARBA00022692"/>
    </source>
</evidence>
<evidence type="ECO:0000256" key="2">
    <source>
        <dbReference type="ARBA" id="ARBA00022475"/>
    </source>
</evidence>
<dbReference type="Gene3D" id="1.10.287.1260">
    <property type="match status" value="1"/>
</dbReference>
<proteinExistence type="predicted"/>
<dbReference type="InterPro" id="IPR011066">
    <property type="entry name" value="MscS_channel_C_sf"/>
</dbReference>
<keyword evidence="10" id="KW-1185">Reference proteome</keyword>
<sequence>MKRKAHAFFAAALSSTVSMTAHAQDAPDVTKLASFLRWGGLFFSLIAIFGAAIVLRVIARLSDRLGTRFANHRPTIQKYESVARFSTYIVTLAICLTLSVKLDSATLTVIGGTIAFAVGFAMRDLVAAFIAGITIMFDRPFQVGDRVEFAGQYGDIIKIGLRSVRMNTLDHNVITIPNNKVLTDVTSSSNWGALEMQTPFDFYVGVDQDAELAAELIREACLTSPYVFLERPVPVVAKQVILNDYVAMHLKARPYVFDCKYESAFATDVHLRVAKAFRAHGIRPPAALARSVEADVHHYGPPARETKYSD</sequence>
<evidence type="ECO:0000256" key="4">
    <source>
        <dbReference type="ARBA" id="ARBA00022989"/>
    </source>
</evidence>
<feature type="transmembrane region" description="Helical" evidence="6">
    <location>
        <begin position="82"/>
        <end position="102"/>
    </location>
</feature>
<keyword evidence="5 6" id="KW-0472">Membrane</keyword>